<feature type="transmembrane region" description="Helical" evidence="8">
    <location>
        <begin position="311"/>
        <end position="329"/>
    </location>
</feature>
<dbReference type="Gene3D" id="3.40.50.300">
    <property type="entry name" value="P-loop containing nucleotide triphosphate hydrolases"/>
    <property type="match status" value="1"/>
</dbReference>
<evidence type="ECO:0000256" key="1">
    <source>
        <dbReference type="ARBA" id="ARBA00008575"/>
    </source>
</evidence>
<keyword evidence="6 8" id="KW-1133">Transmembrane helix</keyword>
<feature type="domain" description="ABC transporter" evidence="9">
    <location>
        <begin position="397"/>
        <end position="622"/>
    </location>
</feature>
<dbReference type="PANTHER" id="PTHR11384">
    <property type="entry name" value="ATP-BINDING CASSETTE, SUB-FAMILY D MEMBER"/>
    <property type="match status" value="1"/>
</dbReference>
<dbReference type="InterPro" id="IPR017871">
    <property type="entry name" value="ABC_transporter-like_CS"/>
</dbReference>
<dbReference type="Pfam" id="PF00005">
    <property type="entry name" value="ABC_tran"/>
    <property type="match status" value="1"/>
</dbReference>
<evidence type="ECO:0000259" key="10">
    <source>
        <dbReference type="PROSITE" id="PS50929"/>
    </source>
</evidence>
<dbReference type="InterPro" id="IPR003593">
    <property type="entry name" value="AAA+_ATPase"/>
</dbReference>
<dbReference type="SUPFAM" id="SSF90123">
    <property type="entry name" value="ABC transporter transmembrane region"/>
    <property type="match status" value="1"/>
</dbReference>
<proteinExistence type="inferred from homology"/>
<evidence type="ECO:0000313" key="12">
    <source>
        <dbReference type="RefSeq" id="XP_014665220.1"/>
    </source>
</evidence>
<dbReference type="PROSITE" id="PS50893">
    <property type="entry name" value="ABC_TRANSPORTER_2"/>
    <property type="match status" value="1"/>
</dbReference>
<keyword evidence="11" id="KW-1185">Reference proteome</keyword>
<evidence type="ECO:0000256" key="3">
    <source>
        <dbReference type="ARBA" id="ARBA00022692"/>
    </source>
</evidence>
<keyword evidence="3 8" id="KW-0812">Transmembrane</keyword>
<keyword evidence="4" id="KW-0547">Nucleotide-binding</keyword>
<name>A0ABM1DZ49_PRICU</name>
<keyword evidence="5" id="KW-0067">ATP-binding</keyword>
<dbReference type="GeneID" id="106807414"/>
<dbReference type="RefSeq" id="XP_014665220.1">
    <property type="nucleotide sequence ID" value="XM_014809734.1"/>
</dbReference>
<dbReference type="PROSITE" id="PS00211">
    <property type="entry name" value="ABC_TRANSPORTER_1"/>
    <property type="match status" value="1"/>
</dbReference>
<keyword evidence="7 8" id="KW-0472">Membrane</keyword>
<evidence type="ECO:0000256" key="6">
    <source>
        <dbReference type="ARBA" id="ARBA00022989"/>
    </source>
</evidence>
<evidence type="ECO:0000256" key="5">
    <source>
        <dbReference type="ARBA" id="ARBA00022840"/>
    </source>
</evidence>
<dbReference type="InterPro" id="IPR003439">
    <property type="entry name" value="ABC_transporter-like_ATP-bd"/>
</dbReference>
<evidence type="ECO:0000256" key="8">
    <source>
        <dbReference type="SAM" id="Phobius"/>
    </source>
</evidence>
<dbReference type="CDD" id="cd03223">
    <property type="entry name" value="ABCD_peroxisomal_ALDP"/>
    <property type="match status" value="1"/>
</dbReference>
<dbReference type="Pfam" id="PF06472">
    <property type="entry name" value="ABC_membrane_2"/>
    <property type="match status" value="1"/>
</dbReference>
<evidence type="ECO:0000313" key="11">
    <source>
        <dbReference type="Proteomes" id="UP000695022"/>
    </source>
</evidence>
<dbReference type="InterPro" id="IPR027417">
    <property type="entry name" value="P-loop_NTPase"/>
</dbReference>
<dbReference type="InterPro" id="IPR050835">
    <property type="entry name" value="ABC_transporter_sub-D"/>
</dbReference>
<dbReference type="Proteomes" id="UP000695022">
    <property type="component" value="Unplaced"/>
</dbReference>
<dbReference type="SMART" id="SM00382">
    <property type="entry name" value="AAA"/>
    <property type="match status" value="1"/>
</dbReference>
<feature type="transmembrane region" description="Helical" evidence="8">
    <location>
        <begin position="88"/>
        <end position="116"/>
    </location>
</feature>
<comment type="similarity">
    <text evidence="1">Belongs to the ABC transporter superfamily. ABCD family. Peroxisomal fatty acyl CoA transporter (TC 3.A.1.203) subfamily.</text>
</comment>
<protein>
    <submittedName>
        <fullName evidence="12">ATP-binding cassette sub-family D member 4-like isoform X1</fullName>
    </submittedName>
</protein>
<sequence>MWRPFYNKLESLGSGVKRFSFDTVFLGRFLRLQKVMFPGVTSITVLLFIFLLTILLLQEVVTYSVGLLPSRFYKVLGEKDMPGFKTELIFATILICAIAFIKSTGQYTSSLLYVTWRKFVCNRLHRIYFQDSNYYKLNVLDNTIDNPDQRITQDVDKLCKQFSQVVPELLISPFTIAYYTYQAWKSTGWLGPVSVFVFFVVSTVVNKLLMSPIVNLVVQQEKNEGNFRFKHMQIRANAESAAFYKADRVEEARTNQKLDLLLDIQARLMNREYLLHFSINFIDYIGSILSYVVLAIPIFAGVYDDLNSADLSALISQTAFVCIYLIFSFTRLIDQSVKLTDIAGTAHRIGELIEVIQRVEKPNTINSSSSSGFDSSATAESLMDKSVTCMEHVRLAYKLENVSYAPPNDDKLLVKGLNMQIMGGVNILVTGDSSCGKTSLMRILAGLWNSASGKVEQMIKIGPSGMLFLPQKPFLSDGSLRQQIIYPFKDSYAGTGSEEDAKILEYLNLVDMTTLLERTEGLDTYQEWNWYDVLSPGEMQRLSFVRLFFHSPMFAVLDEATSAVSANMEKTLYATCRQLGITLVSVGHRASVRQYHDVELNLDGTGGWKMDPIKTESPSEQELSNHL</sequence>
<feature type="transmembrane region" description="Helical" evidence="8">
    <location>
        <begin position="193"/>
        <end position="218"/>
    </location>
</feature>
<feature type="transmembrane region" description="Helical" evidence="8">
    <location>
        <begin position="165"/>
        <end position="181"/>
    </location>
</feature>
<feature type="transmembrane region" description="Helical" evidence="8">
    <location>
        <begin position="273"/>
        <end position="299"/>
    </location>
</feature>
<accession>A0ABM1DZ49</accession>
<evidence type="ECO:0000256" key="7">
    <source>
        <dbReference type="ARBA" id="ARBA00023136"/>
    </source>
</evidence>
<feature type="domain" description="ABC transmembrane type-1" evidence="10">
    <location>
        <begin position="48"/>
        <end position="316"/>
    </location>
</feature>
<dbReference type="Gene3D" id="1.20.1560.10">
    <property type="entry name" value="ABC transporter type 1, transmembrane domain"/>
    <property type="match status" value="1"/>
</dbReference>
<dbReference type="InterPro" id="IPR036640">
    <property type="entry name" value="ABC1_TM_sf"/>
</dbReference>
<reference evidence="12" key="1">
    <citation type="submission" date="2025-08" db="UniProtKB">
        <authorList>
            <consortium name="RefSeq"/>
        </authorList>
    </citation>
    <scope>IDENTIFICATION</scope>
</reference>
<feature type="transmembrane region" description="Helical" evidence="8">
    <location>
        <begin position="35"/>
        <end position="57"/>
    </location>
</feature>
<keyword evidence="2" id="KW-0813">Transport</keyword>
<dbReference type="PROSITE" id="PS50929">
    <property type="entry name" value="ABC_TM1F"/>
    <property type="match status" value="1"/>
</dbReference>
<dbReference type="PANTHER" id="PTHR11384:SF59">
    <property type="entry name" value="LYSOSOMAL COBALAMIN TRANSPORTER ABCD4"/>
    <property type="match status" value="1"/>
</dbReference>
<gene>
    <name evidence="12" type="primary">LOC106807414</name>
</gene>
<dbReference type="InterPro" id="IPR011527">
    <property type="entry name" value="ABC1_TM_dom"/>
</dbReference>
<evidence type="ECO:0000256" key="4">
    <source>
        <dbReference type="ARBA" id="ARBA00022741"/>
    </source>
</evidence>
<evidence type="ECO:0000256" key="2">
    <source>
        <dbReference type="ARBA" id="ARBA00022448"/>
    </source>
</evidence>
<organism evidence="11 12">
    <name type="scientific">Priapulus caudatus</name>
    <name type="common">Priapulid worm</name>
    <dbReference type="NCBI Taxonomy" id="37621"/>
    <lineage>
        <taxon>Eukaryota</taxon>
        <taxon>Metazoa</taxon>
        <taxon>Ecdysozoa</taxon>
        <taxon>Scalidophora</taxon>
        <taxon>Priapulida</taxon>
        <taxon>Priapulimorpha</taxon>
        <taxon>Priapulimorphida</taxon>
        <taxon>Priapulidae</taxon>
        <taxon>Priapulus</taxon>
    </lineage>
</organism>
<evidence type="ECO:0000259" key="9">
    <source>
        <dbReference type="PROSITE" id="PS50893"/>
    </source>
</evidence>
<dbReference type="SUPFAM" id="SSF52540">
    <property type="entry name" value="P-loop containing nucleoside triphosphate hydrolases"/>
    <property type="match status" value="1"/>
</dbReference>